<keyword evidence="3 6" id="KW-0808">Transferase</keyword>
<evidence type="ECO:0000256" key="7">
    <source>
        <dbReference type="SAM" id="MobiDB-lite"/>
    </source>
</evidence>
<evidence type="ECO:0000256" key="4">
    <source>
        <dbReference type="ARBA" id="ARBA00022695"/>
    </source>
</evidence>
<dbReference type="GO" id="GO:0000428">
    <property type="term" value="C:DNA-directed RNA polymerase complex"/>
    <property type="evidence" value="ECO:0007669"/>
    <property type="project" value="UniProtKB-KW"/>
</dbReference>
<keyword evidence="4 6" id="KW-0548">Nucleotidyltransferase</keyword>
<dbReference type="AlphaFoldDB" id="A0A1H0KD69"/>
<dbReference type="GO" id="GO:0003899">
    <property type="term" value="F:DNA-directed RNA polymerase activity"/>
    <property type="evidence" value="ECO:0007669"/>
    <property type="project" value="UniProtKB-UniRule"/>
</dbReference>
<dbReference type="InterPro" id="IPR007759">
    <property type="entry name" value="Asxl_HARE-HTH"/>
</dbReference>
<name>A0A1H0KD69_9BACI</name>
<dbReference type="GO" id="GO:0006355">
    <property type="term" value="P:regulation of DNA-templated transcription"/>
    <property type="evidence" value="ECO:0007669"/>
    <property type="project" value="UniProtKB-UniRule"/>
</dbReference>
<organism evidence="9 10">
    <name type="scientific">Alkalicoccus daliensis</name>
    <dbReference type="NCBI Taxonomy" id="745820"/>
    <lineage>
        <taxon>Bacteria</taxon>
        <taxon>Bacillati</taxon>
        <taxon>Bacillota</taxon>
        <taxon>Bacilli</taxon>
        <taxon>Bacillales</taxon>
        <taxon>Bacillaceae</taxon>
        <taxon>Alkalicoccus</taxon>
    </lineage>
</organism>
<comment type="function">
    <text evidence="6">Participates in both the initiation and recycling phases of transcription. In the presence of the delta subunit, RNAP displays an increased specificity of transcription, a decreased affinity for nucleic acids, and an increased efficiency of RNA synthesis because of enhanced recycling.</text>
</comment>
<evidence type="ECO:0000256" key="1">
    <source>
        <dbReference type="ARBA" id="ARBA00009828"/>
    </source>
</evidence>
<dbReference type="InterPro" id="IPR038087">
    <property type="entry name" value="RNAP_delta_N_dom_sf"/>
</dbReference>
<dbReference type="PROSITE" id="PS51913">
    <property type="entry name" value="HTH_HARE"/>
    <property type="match status" value="1"/>
</dbReference>
<dbReference type="GO" id="GO:0006351">
    <property type="term" value="P:DNA-templated transcription"/>
    <property type="evidence" value="ECO:0007669"/>
    <property type="project" value="InterPro"/>
</dbReference>
<dbReference type="EMBL" id="FNIL01000017">
    <property type="protein sequence ID" value="SDO53753.1"/>
    <property type="molecule type" value="Genomic_DNA"/>
</dbReference>
<sequence>MSLKDYTEEQLKEIAMIDVAFELLTEQNSPEDYSSLLSQVAEIQGLSQKRKEERIAHLYTQMSLDGRFVNLGDNRWALRSWYPFEQTEEELSQMMPNRRKAEKEEGFDDELEEVDEFEDIEDELDELANEEDTDLDEVDEEDFGDETPEIDEESETDEDEETDEEESK</sequence>
<dbReference type="NCBIfam" id="TIGR04567">
    <property type="entry name" value="RNAP_delt_lowGC"/>
    <property type="match status" value="1"/>
</dbReference>
<dbReference type="STRING" id="745820.SAMN04488053_11720"/>
<evidence type="ECO:0000313" key="9">
    <source>
        <dbReference type="EMBL" id="SDO53753.1"/>
    </source>
</evidence>
<dbReference type="OrthoDB" id="401223at2"/>
<feature type="compositionally biased region" description="Acidic residues" evidence="7">
    <location>
        <begin position="105"/>
        <end position="168"/>
    </location>
</feature>
<dbReference type="Pfam" id="PF05066">
    <property type="entry name" value="HARE-HTH"/>
    <property type="match status" value="1"/>
</dbReference>
<keyword evidence="2 6" id="KW-0240">DNA-directed RNA polymerase</keyword>
<comment type="similarity">
    <text evidence="1 6">Belongs to the RpoE family.</text>
</comment>
<feature type="domain" description="HTH HARE-type" evidence="8">
    <location>
        <begin position="14"/>
        <end position="81"/>
    </location>
</feature>
<gene>
    <name evidence="6" type="primary">rpoE</name>
    <name evidence="9" type="ORF">SAMN04488053_11720</name>
</gene>
<evidence type="ECO:0000256" key="5">
    <source>
        <dbReference type="ARBA" id="ARBA00023163"/>
    </source>
</evidence>
<comment type="subunit">
    <text evidence="6">RNAP is composed of a core of 2 alpha, a beta and a beta' subunits. The core is associated with a delta subunit and one of several sigma factors.</text>
</comment>
<evidence type="ECO:0000259" key="8">
    <source>
        <dbReference type="PROSITE" id="PS51913"/>
    </source>
</evidence>
<proteinExistence type="inferred from homology"/>
<feature type="region of interest" description="Disordered" evidence="7">
    <location>
        <begin position="89"/>
        <end position="168"/>
    </location>
</feature>
<keyword evidence="5 6" id="KW-0804">Transcription</keyword>
<evidence type="ECO:0000256" key="2">
    <source>
        <dbReference type="ARBA" id="ARBA00022478"/>
    </source>
</evidence>
<keyword evidence="10" id="KW-1185">Reference proteome</keyword>
<accession>A0A1H0KD69</accession>
<protein>
    <recommendedName>
        <fullName evidence="6">Probable DNA-directed RNA polymerase subunit delta</fullName>
    </recommendedName>
    <alternativeName>
        <fullName evidence="6">RNAP delta factor</fullName>
    </alternativeName>
</protein>
<dbReference type="RefSeq" id="WP_090844233.1">
    <property type="nucleotide sequence ID" value="NZ_FNIL01000017.1"/>
</dbReference>
<reference evidence="10" key="1">
    <citation type="submission" date="2016-10" db="EMBL/GenBank/DDBJ databases">
        <authorList>
            <person name="Varghese N."/>
            <person name="Submissions S."/>
        </authorList>
    </citation>
    <scope>NUCLEOTIDE SEQUENCE [LARGE SCALE GENOMIC DNA]</scope>
    <source>
        <strain evidence="10">CGMCC 1.10369</strain>
    </source>
</reference>
<evidence type="ECO:0000256" key="6">
    <source>
        <dbReference type="HAMAP-Rule" id="MF_00357"/>
    </source>
</evidence>
<dbReference type="InterPro" id="IPR029757">
    <property type="entry name" value="RpoE"/>
</dbReference>
<dbReference type="Gene3D" id="1.10.10.1250">
    <property type="entry name" value="RNA polymerase, subunit delta, N-terminal domain"/>
    <property type="match status" value="1"/>
</dbReference>
<evidence type="ECO:0000256" key="3">
    <source>
        <dbReference type="ARBA" id="ARBA00022679"/>
    </source>
</evidence>
<dbReference type="HAMAP" id="MF_00357">
    <property type="entry name" value="RNApol_bact_RpoE"/>
    <property type="match status" value="1"/>
</dbReference>
<evidence type="ECO:0000313" key="10">
    <source>
        <dbReference type="Proteomes" id="UP000198778"/>
    </source>
</evidence>
<dbReference type="Proteomes" id="UP000198778">
    <property type="component" value="Unassembled WGS sequence"/>
</dbReference>